<protein>
    <submittedName>
        <fullName evidence="1">Uncharacterized protein</fullName>
    </submittedName>
</protein>
<gene>
    <name evidence="1" type="ORF">OCBIM_22016551mg</name>
</gene>
<name>A0A0L8HEI5_OCTBM</name>
<evidence type="ECO:0000313" key="1">
    <source>
        <dbReference type="EMBL" id="KOF87617.1"/>
    </source>
</evidence>
<accession>A0A0L8HEI5</accession>
<proteinExistence type="predicted"/>
<sequence>MWSLDLVQITEKSVSNHRGSCRRDWMVTVGIKLIKVVAGIFGSHRHFGIKSRLLSFNNQDLWWG</sequence>
<reference evidence="1" key="1">
    <citation type="submission" date="2015-07" db="EMBL/GenBank/DDBJ databases">
        <title>MeaNS - Measles Nucleotide Surveillance Program.</title>
        <authorList>
            <person name="Tran T."/>
            <person name="Druce J."/>
        </authorList>
    </citation>
    <scope>NUCLEOTIDE SEQUENCE</scope>
    <source>
        <strain evidence="1">UCB-OBI-ISO-001</strain>
        <tissue evidence="1">Gonad</tissue>
    </source>
</reference>
<dbReference type="AlphaFoldDB" id="A0A0L8HEI5"/>
<dbReference type="EMBL" id="KQ418367">
    <property type="protein sequence ID" value="KOF87617.1"/>
    <property type="molecule type" value="Genomic_DNA"/>
</dbReference>
<organism evidence="1">
    <name type="scientific">Octopus bimaculoides</name>
    <name type="common">California two-spotted octopus</name>
    <dbReference type="NCBI Taxonomy" id="37653"/>
    <lineage>
        <taxon>Eukaryota</taxon>
        <taxon>Metazoa</taxon>
        <taxon>Spiralia</taxon>
        <taxon>Lophotrochozoa</taxon>
        <taxon>Mollusca</taxon>
        <taxon>Cephalopoda</taxon>
        <taxon>Coleoidea</taxon>
        <taxon>Octopodiformes</taxon>
        <taxon>Octopoda</taxon>
        <taxon>Incirrata</taxon>
        <taxon>Octopodidae</taxon>
        <taxon>Octopus</taxon>
    </lineage>
</organism>